<organism evidence="2 3">
    <name type="scientific">Thelonectria olida</name>
    <dbReference type="NCBI Taxonomy" id="1576542"/>
    <lineage>
        <taxon>Eukaryota</taxon>
        <taxon>Fungi</taxon>
        <taxon>Dikarya</taxon>
        <taxon>Ascomycota</taxon>
        <taxon>Pezizomycotina</taxon>
        <taxon>Sordariomycetes</taxon>
        <taxon>Hypocreomycetidae</taxon>
        <taxon>Hypocreales</taxon>
        <taxon>Nectriaceae</taxon>
        <taxon>Thelonectria</taxon>
    </lineage>
</organism>
<sequence>MDTRASSSRNLELPPLQCSLTCKLHGLVVWESELATGTIAVEMPRPRLANHDRIAIYSAVHQRDLGPGSKELLGSFVPPPSTLLLGPEATRRCMSVRLLHCPITMASCVHVVSVAKRLVRGCMLFVDLVLGIVVSFLTSFRSSCCLPTSAFEAANSIAASWLDTI</sequence>
<evidence type="ECO:0000256" key="1">
    <source>
        <dbReference type="SAM" id="Phobius"/>
    </source>
</evidence>
<comment type="caution">
    <text evidence="2">The sequence shown here is derived from an EMBL/GenBank/DDBJ whole genome shotgun (WGS) entry which is preliminary data.</text>
</comment>
<reference evidence="2 3" key="1">
    <citation type="journal article" date="2021" name="Nat. Commun.">
        <title>Genetic determinants of endophytism in the Arabidopsis root mycobiome.</title>
        <authorList>
            <person name="Mesny F."/>
            <person name="Miyauchi S."/>
            <person name="Thiergart T."/>
            <person name="Pickel B."/>
            <person name="Atanasova L."/>
            <person name="Karlsson M."/>
            <person name="Huettel B."/>
            <person name="Barry K.W."/>
            <person name="Haridas S."/>
            <person name="Chen C."/>
            <person name="Bauer D."/>
            <person name="Andreopoulos W."/>
            <person name="Pangilinan J."/>
            <person name="LaButti K."/>
            <person name="Riley R."/>
            <person name="Lipzen A."/>
            <person name="Clum A."/>
            <person name="Drula E."/>
            <person name="Henrissat B."/>
            <person name="Kohler A."/>
            <person name="Grigoriev I.V."/>
            <person name="Martin F.M."/>
            <person name="Hacquard S."/>
        </authorList>
    </citation>
    <scope>NUCLEOTIDE SEQUENCE [LARGE SCALE GENOMIC DNA]</scope>
    <source>
        <strain evidence="2 3">MPI-CAGE-CH-0241</strain>
    </source>
</reference>
<dbReference type="Proteomes" id="UP000777438">
    <property type="component" value="Unassembled WGS sequence"/>
</dbReference>
<name>A0A9P8WBT0_9HYPO</name>
<keyword evidence="1" id="KW-0812">Transmembrane</keyword>
<accession>A0A9P8WBT0</accession>
<dbReference type="EMBL" id="JAGPYM010000006">
    <property type="protein sequence ID" value="KAH6893343.1"/>
    <property type="molecule type" value="Genomic_DNA"/>
</dbReference>
<evidence type="ECO:0000313" key="2">
    <source>
        <dbReference type="EMBL" id="KAH6893343.1"/>
    </source>
</evidence>
<gene>
    <name evidence="2" type="ORF">B0T10DRAFT_271299</name>
</gene>
<keyword evidence="1" id="KW-0472">Membrane</keyword>
<keyword evidence="3" id="KW-1185">Reference proteome</keyword>
<feature type="transmembrane region" description="Helical" evidence="1">
    <location>
        <begin position="122"/>
        <end position="140"/>
    </location>
</feature>
<proteinExistence type="predicted"/>
<dbReference type="AlphaFoldDB" id="A0A9P8WBT0"/>
<protein>
    <submittedName>
        <fullName evidence="2">Uncharacterized protein</fullName>
    </submittedName>
</protein>
<evidence type="ECO:0000313" key="3">
    <source>
        <dbReference type="Proteomes" id="UP000777438"/>
    </source>
</evidence>
<keyword evidence="1" id="KW-1133">Transmembrane helix</keyword>